<dbReference type="HOGENOM" id="CLU_952436_0_0_0"/>
<dbReference type="PANTHER" id="PTHR10361">
    <property type="entry name" value="SODIUM-BILE ACID COTRANSPORTER"/>
    <property type="match status" value="1"/>
</dbReference>
<keyword evidence="4 5" id="KW-0472">Membrane</keyword>
<dbReference type="Pfam" id="PF01758">
    <property type="entry name" value="SBF"/>
    <property type="match status" value="1"/>
</dbReference>
<feature type="transmembrane region" description="Helical" evidence="5">
    <location>
        <begin position="109"/>
        <end position="131"/>
    </location>
</feature>
<accession>Q1IPN1</accession>
<evidence type="ECO:0000256" key="4">
    <source>
        <dbReference type="ARBA" id="ARBA00023136"/>
    </source>
</evidence>
<keyword evidence="7" id="KW-1185">Reference proteome</keyword>
<feature type="transmembrane region" description="Helical" evidence="5">
    <location>
        <begin position="175"/>
        <end position="195"/>
    </location>
</feature>
<keyword evidence="3 5" id="KW-1133">Transmembrane helix</keyword>
<evidence type="ECO:0000313" key="6">
    <source>
        <dbReference type="EMBL" id="ABF41169.1"/>
    </source>
</evidence>
<dbReference type="EMBL" id="CP000360">
    <property type="protein sequence ID" value="ABF41169.1"/>
    <property type="molecule type" value="Genomic_DNA"/>
</dbReference>
<dbReference type="eggNOG" id="COG0385">
    <property type="taxonomic scope" value="Bacteria"/>
</dbReference>
<dbReference type="InterPro" id="IPR004710">
    <property type="entry name" value="Bilac:Na_transpt"/>
</dbReference>
<gene>
    <name evidence="6" type="ordered locus">Acid345_2168</name>
</gene>
<dbReference type="EnsemblBacteria" id="ABF41169">
    <property type="protein sequence ID" value="ABF41169"/>
    <property type="gene ID" value="Acid345_2168"/>
</dbReference>
<evidence type="ECO:0000256" key="1">
    <source>
        <dbReference type="ARBA" id="ARBA00004141"/>
    </source>
</evidence>
<reference evidence="6 7" key="1">
    <citation type="journal article" date="2009" name="Appl. Environ. Microbiol.">
        <title>Three genomes from the phylum Acidobacteria provide insight into the lifestyles of these microorganisms in soils.</title>
        <authorList>
            <person name="Ward N.L."/>
            <person name="Challacombe J.F."/>
            <person name="Janssen P.H."/>
            <person name="Henrissat B."/>
            <person name="Coutinho P.M."/>
            <person name="Wu M."/>
            <person name="Xie G."/>
            <person name="Haft D.H."/>
            <person name="Sait M."/>
            <person name="Badger J."/>
            <person name="Barabote R.D."/>
            <person name="Bradley B."/>
            <person name="Brettin T.S."/>
            <person name="Brinkac L.M."/>
            <person name="Bruce D."/>
            <person name="Creasy T."/>
            <person name="Daugherty S.C."/>
            <person name="Davidsen T.M."/>
            <person name="DeBoy R.T."/>
            <person name="Detter J.C."/>
            <person name="Dodson R.J."/>
            <person name="Durkin A.S."/>
            <person name="Ganapathy A."/>
            <person name="Gwinn-Giglio M."/>
            <person name="Han C.S."/>
            <person name="Khouri H."/>
            <person name="Kiss H."/>
            <person name="Kothari S.P."/>
            <person name="Madupu R."/>
            <person name="Nelson K.E."/>
            <person name="Nelson W.C."/>
            <person name="Paulsen I."/>
            <person name="Penn K."/>
            <person name="Ren Q."/>
            <person name="Rosovitz M.J."/>
            <person name="Selengut J.D."/>
            <person name="Shrivastava S."/>
            <person name="Sullivan S.A."/>
            <person name="Tapia R."/>
            <person name="Thompson L.S."/>
            <person name="Watkins K.L."/>
            <person name="Yang Q."/>
            <person name="Yu C."/>
            <person name="Zafar N."/>
            <person name="Zhou L."/>
            <person name="Kuske C.R."/>
        </authorList>
    </citation>
    <scope>NUCLEOTIDE SEQUENCE [LARGE SCALE GENOMIC DNA]</scope>
    <source>
        <strain evidence="6 7">Ellin345</strain>
    </source>
</reference>
<evidence type="ECO:0000256" key="3">
    <source>
        <dbReference type="ARBA" id="ARBA00022989"/>
    </source>
</evidence>
<dbReference type="KEGG" id="aba:Acid345_2168"/>
<sequence>MLRTPNSGRRPMRYLVLIALFFLMVSVGLSLQPSELITRWKRPTISGWIALTLVTFVVPPAIALILAWIFRLDYGETVGLFLLGVSPGAPLMTRNLGKSGYDIHLAASYQIWAALMIPIMLPLLVAAAARFGGRALWISPLVLLWQIVLKQLLPLGLGMLVAWFFPAFAERNRPLAGRIGNILFILALVLILYALGAELKHLTLFLPLAAILLAVSSVAIVLVVDIRDEAMRKTFAICNTNRNAGLALLLSAQYVGARDSAPTLVYYALFAPVVMLIYSRIVSKPTETSAIA</sequence>
<evidence type="ECO:0000256" key="2">
    <source>
        <dbReference type="ARBA" id="ARBA00022692"/>
    </source>
</evidence>
<dbReference type="GO" id="GO:0016020">
    <property type="term" value="C:membrane"/>
    <property type="evidence" value="ECO:0007669"/>
    <property type="project" value="UniProtKB-SubCell"/>
</dbReference>
<feature type="transmembrane region" description="Helical" evidence="5">
    <location>
        <begin position="202"/>
        <end position="224"/>
    </location>
</feature>
<protein>
    <submittedName>
        <fullName evidence="6">Bile acid--sodium symporter</fullName>
    </submittedName>
</protein>
<dbReference type="InterPro" id="IPR002657">
    <property type="entry name" value="BilAc:Na_symport/Acr3"/>
</dbReference>
<evidence type="ECO:0000256" key="5">
    <source>
        <dbReference type="SAM" id="Phobius"/>
    </source>
</evidence>
<feature type="transmembrane region" description="Helical" evidence="5">
    <location>
        <begin position="45"/>
        <end position="70"/>
    </location>
</feature>
<name>Q1IPN1_KORVE</name>
<evidence type="ECO:0000313" key="7">
    <source>
        <dbReference type="Proteomes" id="UP000002432"/>
    </source>
</evidence>
<dbReference type="InterPro" id="IPR038770">
    <property type="entry name" value="Na+/solute_symporter_sf"/>
</dbReference>
<dbReference type="Gene3D" id="1.20.1530.20">
    <property type="match status" value="1"/>
</dbReference>
<feature type="transmembrane region" description="Helical" evidence="5">
    <location>
        <begin position="264"/>
        <end position="282"/>
    </location>
</feature>
<feature type="transmembrane region" description="Helical" evidence="5">
    <location>
        <begin position="12"/>
        <end position="33"/>
    </location>
</feature>
<feature type="transmembrane region" description="Helical" evidence="5">
    <location>
        <begin position="152"/>
        <end position="169"/>
    </location>
</feature>
<comment type="subcellular location">
    <subcellularLocation>
        <location evidence="1">Membrane</location>
        <topology evidence="1">Multi-pass membrane protein</topology>
    </subcellularLocation>
</comment>
<dbReference type="Proteomes" id="UP000002432">
    <property type="component" value="Chromosome"/>
</dbReference>
<dbReference type="PANTHER" id="PTHR10361:SF28">
    <property type="entry name" value="P3 PROTEIN-RELATED"/>
    <property type="match status" value="1"/>
</dbReference>
<keyword evidence="2 5" id="KW-0812">Transmembrane</keyword>
<organism evidence="6 7">
    <name type="scientific">Koribacter versatilis (strain Ellin345)</name>
    <dbReference type="NCBI Taxonomy" id="204669"/>
    <lineage>
        <taxon>Bacteria</taxon>
        <taxon>Pseudomonadati</taxon>
        <taxon>Acidobacteriota</taxon>
        <taxon>Terriglobia</taxon>
        <taxon>Terriglobales</taxon>
        <taxon>Candidatus Korobacteraceae</taxon>
        <taxon>Candidatus Korobacter</taxon>
    </lineage>
</organism>
<dbReference type="AlphaFoldDB" id="Q1IPN1"/>
<proteinExistence type="predicted"/>
<dbReference type="OrthoDB" id="554710at2"/>